<comment type="caution">
    <text evidence="2">The sequence shown here is derived from an EMBL/GenBank/DDBJ whole genome shotgun (WGS) entry which is preliminary data.</text>
</comment>
<organism evidence="2 3">
    <name type="scientific">Stephania yunnanensis</name>
    <dbReference type="NCBI Taxonomy" id="152371"/>
    <lineage>
        <taxon>Eukaryota</taxon>
        <taxon>Viridiplantae</taxon>
        <taxon>Streptophyta</taxon>
        <taxon>Embryophyta</taxon>
        <taxon>Tracheophyta</taxon>
        <taxon>Spermatophyta</taxon>
        <taxon>Magnoliopsida</taxon>
        <taxon>Ranunculales</taxon>
        <taxon>Menispermaceae</taxon>
        <taxon>Menispermoideae</taxon>
        <taxon>Cissampelideae</taxon>
        <taxon>Stephania</taxon>
    </lineage>
</organism>
<feature type="region of interest" description="Disordered" evidence="1">
    <location>
        <begin position="1"/>
        <end position="34"/>
    </location>
</feature>
<reference evidence="2 3" key="1">
    <citation type="submission" date="2024-01" db="EMBL/GenBank/DDBJ databases">
        <title>Genome assemblies of Stephania.</title>
        <authorList>
            <person name="Yang L."/>
        </authorList>
    </citation>
    <scope>NUCLEOTIDE SEQUENCE [LARGE SCALE GENOMIC DNA]</scope>
    <source>
        <strain evidence="2">YNDBR</strain>
        <tissue evidence="2">Leaf</tissue>
    </source>
</reference>
<proteinExistence type="predicted"/>
<keyword evidence="3" id="KW-1185">Reference proteome</keyword>
<dbReference type="EMBL" id="JBBNAF010000002">
    <property type="protein sequence ID" value="KAK9162999.1"/>
    <property type="molecule type" value="Genomic_DNA"/>
</dbReference>
<name>A0AAP0Q219_9MAGN</name>
<dbReference type="AlphaFoldDB" id="A0AAP0Q219"/>
<protein>
    <submittedName>
        <fullName evidence="2">Uncharacterized protein</fullName>
    </submittedName>
</protein>
<sequence>MGRDKSEVGSSVNRGVNRGDDETAGALANGRVSQKTTLTVLVEGSNTRHNPNTRQREAINIIGATTPLPKLASY</sequence>
<gene>
    <name evidence="2" type="ORF">Syun_003901</name>
</gene>
<evidence type="ECO:0000313" key="3">
    <source>
        <dbReference type="Proteomes" id="UP001420932"/>
    </source>
</evidence>
<dbReference type="Proteomes" id="UP001420932">
    <property type="component" value="Unassembled WGS sequence"/>
</dbReference>
<evidence type="ECO:0000313" key="2">
    <source>
        <dbReference type="EMBL" id="KAK9162999.1"/>
    </source>
</evidence>
<accession>A0AAP0Q219</accession>
<evidence type="ECO:0000256" key="1">
    <source>
        <dbReference type="SAM" id="MobiDB-lite"/>
    </source>
</evidence>